<dbReference type="InterPro" id="IPR039261">
    <property type="entry name" value="FNR_nucleotide-bd"/>
</dbReference>
<proteinExistence type="predicted"/>
<sequence length="66" mass="7211">MEEDTSVPIIMIGPGTGLAPSWASCRHQKSGISSPKVDTSMFVETLKEWQKMYPHPSCHSYGTGIS</sequence>
<protein>
    <submittedName>
        <fullName evidence="1">Uncharacterized protein</fullName>
    </submittedName>
</protein>
<dbReference type="EMBL" id="JADCNL010000009">
    <property type="protein sequence ID" value="KAG0466755.1"/>
    <property type="molecule type" value="Genomic_DNA"/>
</dbReference>
<dbReference type="AlphaFoldDB" id="A0A835Q9L3"/>
<organism evidence="1 2">
    <name type="scientific">Vanilla planifolia</name>
    <name type="common">Vanilla</name>
    <dbReference type="NCBI Taxonomy" id="51239"/>
    <lineage>
        <taxon>Eukaryota</taxon>
        <taxon>Viridiplantae</taxon>
        <taxon>Streptophyta</taxon>
        <taxon>Embryophyta</taxon>
        <taxon>Tracheophyta</taxon>
        <taxon>Spermatophyta</taxon>
        <taxon>Magnoliopsida</taxon>
        <taxon>Liliopsida</taxon>
        <taxon>Asparagales</taxon>
        <taxon>Orchidaceae</taxon>
        <taxon>Vanilloideae</taxon>
        <taxon>Vanilleae</taxon>
        <taxon>Vanilla</taxon>
    </lineage>
</organism>
<reference evidence="1 2" key="1">
    <citation type="journal article" date="2020" name="Nat. Food">
        <title>A phased Vanilla planifolia genome enables genetic improvement of flavour and production.</title>
        <authorList>
            <person name="Hasing T."/>
            <person name="Tang H."/>
            <person name="Brym M."/>
            <person name="Khazi F."/>
            <person name="Huang T."/>
            <person name="Chambers A.H."/>
        </authorList>
    </citation>
    <scope>NUCLEOTIDE SEQUENCE [LARGE SCALE GENOMIC DNA]</scope>
    <source>
        <tissue evidence="1">Leaf</tissue>
    </source>
</reference>
<name>A0A835Q9L3_VANPL</name>
<comment type="caution">
    <text evidence="1">The sequence shown here is derived from an EMBL/GenBank/DDBJ whole genome shotgun (WGS) entry which is preliminary data.</text>
</comment>
<gene>
    <name evidence="1" type="ORF">HPP92_018335</name>
</gene>
<dbReference type="SUPFAM" id="SSF52343">
    <property type="entry name" value="Ferredoxin reductase-like, C-terminal NADP-linked domain"/>
    <property type="match status" value="1"/>
</dbReference>
<dbReference type="Gene3D" id="3.40.50.80">
    <property type="entry name" value="Nucleotide-binding domain of ferredoxin-NADP reductase (FNR) module"/>
    <property type="match status" value="1"/>
</dbReference>
<accession>A0A835Q9L3</accession>
<evidence type="ECO:0000313" key="1">
    <source>
        <dbReference type="EMBL" id="KAG0466755.1"/>
    </source>
</evidence>
<keyword evidence="2" id="KW-1185">Reference proteome</keyword>
<evidence type="ECO:0000313" key="2">
    <source>
        <dbReference type="Proteomes" id="UP000636800"/>
    </source>
</evidence>
<dbReference type="Proteomes" id="UP000636800">
    <property type="component" value="Unassembled WGS sequence"/>
</dbReference>